<evidence type="ECO:0000256" key="3">
    <source>
        <dbReference type="ARBA" id="ARBA00022475"/>
    </source>
</evidence>
<evidence type="ECO:0000256" key="8">
    <source>
        <dbReference type="ARBA" id="ARBA00023136"/>
    </source>
</evidence>
<dbReference type="Proteomes" id="UP000252669">
    <property type="component" value="Unassembled WGS sequence"/>
</dbReference>
<keyword evidence="9" id="KW-0012">Acyltransferase</keyword>
<organism evidence="12 13">
    <name type="scientific">Aliarcobacter vitoriensis</name>
    <dbReference type="NCBI Taxonomy" id="2011099"/>
    <lineage>
        <taxon>Bacteria</taxon>
        <taxon>Pseudomonadati</taxon>
        <taxon>Campylobacterota</taxon>
        <taxon>Epsilonproteobacteria</taxon>
        <taxon>Campylobacterales</taxon>
        <taxon>Arcobacteraceae</taxon>
        <taxon>Aliarcobacter</taxon>
    </lineage>
</organism>
<proteinExistence type="inferred from homology"/>
<dbReference type="SUPFAM" id="SSF56317">
    <property type="entry name" value="Carbon-nitrogen hydrolase"/>
    <property type="match status" value="1"/>
</dbReference>
<comment type="caution">
    <text evidence="12">The sequence shown here is derived from an EMBL/GenBank/DDBJ whole genome shotgun (WGS) entry which is preliminary data.</text>
</comment>
<dbReference type="Pfam" id="PF26365">
    <property type="entry name" value="ApoNAT_membrane"/>
    <property type="match status" value="1"/>
</dbReference>
<keyword evidence="3" id="KW-1003">Cell membrane</keyword>
<evidence type="ECO:0000256" key="5">
    <source>
        <dbReference type="ARBA" id="ARBA00022679"/>
    </source>
</evidence>
<dbReference type="RefSeq" id="WP_113895154.1">
    <property type="nucleotide sequence ID" value="NZ_JANJGA010000019.1"/>
</dbReference>
<evidence type="ECO:0000256" key="9">
    <source>
        <dbReference type="ARBA" id="ARBA00023315"/>
    </source>
</evidence>
<feature type="transmembrane region" description="Helical" evidence="10">
    <location>
        <begin position="112"/>
        <end position="130"/>
    </location>
</feature>
<keyword evidence="5" id="KW-0808">Transferase</keyword>
<dbReference type="NCBIfam" id="TIGR00546">
    <property type="entry name" value="lnt"/>
    <property type="match status" value="1"/>
</dbReference>
<accession>A0A366MQV0</accession>
<evidence type="ECO:0000259" key="11">
    <source>
        <dbReference type="PROSITE" id="PS50263"/>
    </source>
</evidence>
<dbReference type="InterPro" id="IPR004563">
    <property type="entry name" value="Apolipo_AcylTrfase"/>
</dbReference>
<evidence type="ECO:0000256" key="2">
    <source>
        <dbReference type="ARBA" id="ARBA00010065"/>
    </source>
</evidence>
<comment type="similarity">
    <text evidence="2">Belongs to the CN hydrolase family. Apolipoprotein N-acyltransferase subfamily.</text>
</comment>
<dbReference type="PANTHER" id="PTHR38686">
    <property type="entry name" value="APOLIPOPROTEIN N-ACYLTRANSFERASE"/>
    <property type="match status" value="1"/>
</dbReference>
<feature type="transmembrane region" description="Helical" evidence="10">
    <location>
        <begin position="142"/>
        <end position="162"/>
    </location>
</feature>
<evidence type="ECO:0000256" key="1">
    <source>
        <dbReference type="ARBA" id="ARBA00004651"/>
    </source>
</evidence>
<evidence type="ECO:0000313" key="13">
    <source>
        <dbReference type="Proteomes" id="UP000252669"/>
    </source>
</evidence>
<feature type="transmembrane region" description="Helical" evidence="10">
    <location>
        <begin position="60"/>
        <end position="77"/>
    </location>
</feature>
<sequence>MFLLKTEYFNKIYIIKGFITGILLSTFIYLSHFEIEIKIINTILGLAGIYFLLTIPKKALFYAGFFTGIFWCYWMAISLQYYGIAYIAPLLLLGIGLVFGIIFLLFAFIDKLSFRILMIFAFLFISPFGFNWLKLELLFVDSYISTTKLSFALILLAMYFVIKLKRAKALAIVPLLFTLNFGNGEFIDTTKAKIFMPQMNVDQNLKWQKEHFDSLIKENFHQIFEAIEQKYDLVVLPETAFTVALNRYPEINNMLLELSKEIDIITGALYVEDNKIYNASYHYSKEQVQIAQKVVLVPFGEKIPLPKLFVDLINDIFYNGAEDYTQADKPTDFNILGEKYRNAICYEGTTDTIYENLGDTRYMIMISNNAWFTPSIEPTLQHLLLKYYSKKYGVTIFHIANGSQNRVYRP</sequence>
<dbReference type="InterPro" id="IPR059109">
    <property type="entry name" value="Lnt_membrane_dom"/>
</dbReference>
<keyword evidence="13" id="KW-1185">Reference proteome</keyword>
<evidence type="ECO:0000313" key="12">
    <source>
        <dbReference type="EMBL" id="RBQ28213.1"/>
    </source>
</evidence>
<dbReference type="EMBL" id="PDKB01000020">
    <property type="protein sequence ID" value="RBQ28213.1"/>
    <property type="molecule type" value="Genomic_DNA"/>
</dbReference>
<reference evidence="12 13" key="1">
    <citation type="submission" date="2017-10" db="EMBL/GenBank/DDBJ databases">
        <title>Genomics of the genus Arcobacter.</title>
        <authorList>
            <person name="Perez-Cataluna A."/>
            <person name="Figueras M.J."/>
        </authorList>
    </citation>
    <scope>NUCLEOTIDE SEQUENCE [LARGE SCALE GENOMIC DNA]</scope>
    <source>
        <strain evidence="12 13">CECT 9230</strain>
    </source>
</reference>
<name>A0A366MQV0_9BACT</name>
<keyword evidence="6 10" id="KW-0812">Transmembrane</keyword>
<dbReference type="InterPro" id="IPR059110">
    <property type="entry name" value="Lnt_campylobact"/>
</dbReference>
<keyword evidence="8 10" id="KW-0472">Membrane</keyword>
<dbReference type="AlphaFoldDB" id="A0A366MQV0"/>
<dbReference type="PROSITE" id="PS50263">
    <property type="entry name" value="CN_HYDROLASE"/>
    <property type="match status" value="1"/>
</dbReference>
<dbReference type="PANTHER" id="PTHR38686:SF1">
    <property type="entry name" value="APOLIPOPROTEIN N-ACYLTRANSFERASE"/>
    <property type="match status" value="1"/>
</dbReference>
<feature type="transmembrane region" description="Helical" evidence="10">
    <location>
        <begin position="83"/>
        <end position="105"/>
    </location>
</feature>
<evidence type="ECO:0000256" key="10">
    <source>
        <dbReference type="SAM" id="Phobius"/>
    </source>
</evidence>
<dbReference type="InterPro" id="IPR003010">
    <property type="entry name" value="C-N_Hydrolase"/>
</dbReference>
<evidence type="ECO:0000256" key="6">
    <source>
        <dbReference type="ARBA" id="ARBA00022692"/>
    </source>
</evidence>
<keyword evidence="4" id="KW-0997">Cell inner membrane</keyword>
<feature type="domain" description="CN hydrolase" evidence="11">
    <location>
        <begin position="197"/>
        <end position="410"/>
    </location>
</feature>
<evidence type="ECO:0000256" key="7">
    <source>
        <dbReference type="ARBA" id="ARBA00022989"/>
    </source>
</evidence>
<evidence type="ECO:0000256" key="4">
    <source>
        <dbReference type="ARBA" id="ARBA00022519"/>
    </source>
</evidence>
<dbReference type="GO" id="GO:0016410">
    <property type="term" value="F:N-acyltransferase activity"/>
    <property type="evidence" value="ECO:0007669"/>
    <property type="project" value="InterPro"/>
</dbReference>
<dbReference type="InterPro" id="IPR036526">
    <property type="entry name" value="C-N_Hydrolase_sf"/>
</dbReference>
<feature type="transmembrane region" description="Helical" evidence="10">
    <location>
        <begin position="12"/>
        <end position="31"/>
    </location>
</feature>
<dbReference type="Gene3D" id="3.60.110.10">
    <property type="entry name" value="Carbon-nitrogen hydrolase"/>
    <property type="match status" value="1"/>
</dbReference>
<dbReference type="GO" id="GO:0042158">
    <property type="term" value="P:lipoprotein biosynthetic process"/>
    <property type="evidence" value="ECO:0007669"/>
    <property type="project" value="InterPro"/>
</dbReference>
<dbReference type="OrthoDB" id="9804277at2"/>
<gene>
    <name evidence="12" type="ORF">CRU91_10365</name>
</gene>
<dbReference type="NCBIfam" id="NF008934">
    <property type="entry name" value="PRK12291.1"/>
    <property type="match status" value="1"/>
</dbReference>
<comment type="subcellular location">
    <subcellularLocation>
        <location evidence="1">Cell membrane</location>
        <topology evidence="1">Multi-pass membrane protein</topology>
    </subcellularLocation>
</comment>
<dbReference type="GO" id="GO:0005886">
    <property type="term" value="C:plasma membrane"/>
    <property type="evidence" value="ECO:0007669"/>
    <property type="project" value="UniProtKB-SubCell"/>
</dbReference>
<keyword evidence="7 10" id="KW-1133">Transmembrane helix</keyword>
<feature type="transmembrane region" description="Helical" evidence="10">
    <location>
        <begin position="37"/>
        <end position="53"/>
    </location>
</feature>
<protein>
    <submittedName>
        <fullName evidence="12">Apolipoprotein N-acyltransferase</fullName>
    </submittedName>
</protein>